<dbReference type="InterPro" id="IPR005850">
    <property type="entry name" value="GalP_Utransf_C"/>
</dbReference>
<evidence type="ECO:0000259" key="11">
    <source>
        <dbReference type="Pfam" id="PF01087"/>
    </source>
</evidence>
<evidence type="ECO:0000313" key="14">
    <source>
        <dbReference type="Proteomes" id="UP001465426"/>
    </source>
</evidence>
<evidence type="ECO:0000256" key="5">
    <source>
        <dbReference type="ARBA" id="ARBA00022490"/>
    </source>
</evidence>
<dbReference type="PANTHER" id="PTHR39191:SF1">
    <property type="entry name" value="DUF4922 DOMAIN-CONTAINING PROTEIN"/>
    <property type="match status" value="1"/>
</dbReference>
<dbReference type="EMBL" id="JBBMFN010000061">
    <property type="protein sequence ID" value="MEQ2467700.1"/>
    <property type="molecule type" value="Genomic_DNA"/>
</dbReference>
<dbReference type="InterPro" id="IPR023425">
    <property type="entry name" value="GalP_uridyl_Trfase_II_CS"/>
</dbReference>
<evidence type="ECO:0000256" key="7">
    <source>
        <dbReference type="ARBA" id="ARBA00022695"/>
    </source>
</evidence>
<comment type="catalytic activity">
    <reaction evidence="1 10">
        <text>alpha-D-galactose 1-phosphate + UDP-alpha-D-glucose = alpha-D-glucose 1-phosphate + UDP-alpha-D-galactose</text>
        <dbReference type="Rhea" id="RHEA:13989"/>
        <dbReference type="ChEBI" id="CHEBI:58336"/>
        <dbReference type="ChEBI" id="CHEBI:58601"/>
        <dbReference type="ChEBI" id="CHEBI:58885"/>
        <dbReference type="ChEBI" id="CHEBI:66914"/>
        <dbReference type="EC" id="2.7.7.12"/>
    </reaction>
</comment>
<keyword evidence="7 10" id="KW-0548">Nucleotidyltransferase</keyword>
<keyword evidence="6 10" id="KW-0808">Transferase</keyword>
<dbReference type="HAMAP" id="MF_00571">
    <property type="entry name" value="GalP_UDP_trans"/>
    <property type="match status" value="1"/>
</dbReference>
<accession>A0ABV1F2U5</accession>
<dbReference type="PANTHER" id="PTHR39191">
    <property type="entry name" value="GALACTOSE-1-PHOSPHATE URIDYLYLTRANSFERASE"/>
    <property type="match status" value="1"/>
</dbReference>
<feature type="domain" description="Galactose-1-phosphate uridyl transferase C-terminal" evidence="12">
    <location>
        <begin position="251"/>
        <end position="431"/>
    </location>
</feature>
<evidence type="ECO:0000256" key="9">
    <source>
        <dbReference type="ARBA" id="ARBA00023277"/>
    </source>
</evidence>
<comment type="caution">
    <text evidence="13">The sequence shown here is derived from an EMBL/GenBank/DDBJ whole genome shotgun (WGS) entry which is preliminary data.</text>
</comment>
<comment type="similarity">
    <text evidence="4 10">Belongs to the galactose-1-phosphate uridylyltransferase type 2 family.</text>
</comment>
<organism evidence="13 14">
    <name type="scientific">Niallia hominis</name>
    <dbReference type="NCBI Taxonomy" id="3133173"/>
    <lineage>
        <taxon>Bacteria</taxon>
        <taxon>Bacillati</taxon>
        <taxon>Bacillota</taxon>
        <taxon>Bacilli</taxon>
        <taxon>Bacillales</taxon>
        <taxon>Bacillaceae</taxon>
        <taxon>Niallia</taxon>
    </lineage>
</organism>
<protein>
    <recommendedName>
        <fullName evidence="10">Galactose-1-phosphate uridylyltransferase</fullName>
        <shortName evidence="10">Gal-1-P uridylyltransferase</shortName>
        <ecNumber evidence="10">2.7.7.12</ecNumber>
    </recommendedName>
    <alternativeName>
        <fullName evidence="10">UDP-glucose--hexose-1-phosphate uridylyltransferase</fullName>
    </alternativeName>
</protein>
<feature type="domain" description="Galactose-1-phosphate uridyl transferase N-terminal" evidence="11">
    <location>
        <begin position="43"/>
        <end position="235"/>
    </location>
</feature>
<dbReference type="EC" id="2.7.7.12" evidence="10"/>
<name>A0ABV1F2U5_9BACI</name>
<dbReference type="PIRSF" id="PIRSF006005">
    <property type="entry name" value="GalT_BS"/>
    <property type="match status" value="1"/>
</dbReference>
<dbReference type="Proteomes" id="UP001465426">
    <property type="component" value="Unassembled WGS sequence"/>
</dbReference>
<dbReference type="PROSITE" id="PS01163">
    <property type="entry name" value="GAL_P_UDP_TRANSF_II"/>
    <property type="match status" value="1"/>
</dbReference>
<dbReference type="Pfam" id="PF02744">
    <property type="entry name" value="GalP_UDP_tr_C"/>
    <property type="match status" value="1"/>
</dbReference>
<dbReference type="NCBIfam" id="TIGR01239">
    <property type="entry name" value="galT_2"/>
    <property type="match status" value="1"/>
</dbReference>
<sequence length="509" mass="58863">MTTTIYHHVEQLLHYGLKSGLLNKWDIDVVRNKLLEILELDDFVPSEKNEVADTDLRIILDEILDWAAENNRLLESTITYRDLLDTKLMGCFVPLPSEINNRFERLYKEKGAEQATSWFYDFSKKVDYIRTDRIAKNEEWLAQTGYGDLEITINLSKPEKDPKEIAAAKKVKQGSYPKCLLCKENAGYAGRVNHPARQNHRIIPVTLEEEQWFLQFSPYVYYKEHAICFSEKHEPMTISKHTFARLLGFVKQYPHYFIGSNADLPIVGGSILTHEHFQGGFHEFPMAKAEVETAFTMDRFPSIQAGIVKWPMSVLRLQGTDRQELVEASDYILKQWMGYSDETVDIIAYTADTRHNTITPIARMRNGFFEIDLVLRNNRTCEEHPHGIFHPHEEVHAIKQENIGLIEVMGLAVLPGRLKEEMSMLADKILQADFEVNIKDEPAIIKHLNWAKVVKEKNPQMTRKNVHSILQKEIGIVFETILHHAGVFKRDDKGKKAFQRFVATLQKTK</sequence>
<evidence type="ECO:0000259" key="12">
    <source>
        <dbReference type="Pfam" id="PF02744"/>
    </source>
</evidence>
<reference evidence="13 14" key="1">
    <citation type="submission" date="2024-03" db="EMBL/GenBank/DDBJ databases">
        <title>Human intestinal bacterial collection.</title>
        <authorList>
            <person name="Pauvert C."/>
            <person name="Hitch T.C.A."/>
            <person name="Clavel T."/>
        </authorList>
    </citation>
    <scope>NUCLEOTIDE SEQUENCE [LARGE SCALE GENOMIC DNA]</scope>
    <source>
        <strain evidence="13 14">CLA-SR-H024</strain>
    </source>
</reference>
<evidence type="ECO:0000256" key="8">
    <source>
        <dbReference type="ARBA" id="ARBA00023144"/>
    </source>
</evidence>
<proteinExistence type="inferred from homology"/>
<evidence type="ECO:0000256" key="10">
    <source>
        <dbReference type="HAMAP-Rule" id="MF_00571"/>
    </source>
</evidence>
<evidence type="ECO:0000313" key="13">
    <source>
        <dbReference type="EMBL" id="MEQ2467700.1"/>
    </source>
</evidence>
<evidence type="ECO:0000256" key="2">
    <source>
        <dbReference type="ARBA" id="ARBA00004496"/>
    </source>
</evidence>
<dbReference type="InterPro" id="IPR005849">
    <property type="entry name" value="GalP_Utransf_N"/>
</dbReference>
<evidence type="ECO:0000256" key="3">
    <source>
        <dbReference type="ARBA" id="ARBA00004947"/>
    </source>
</evidence>
<keyword evidence="5 10" id="KW-0963">Cytoplasm</keyword>
<dbReference type="RefSeq" id="WP_031536824.1">
    <property type="nucleotide sequence ID" value="NZ_JBBMFN010000061.1"/>
</dbReference>
<gene>
    <name evidence="10 13" type="primary">galT</name>
    <name evidence="13" type="ORF">WMO63_18750</name>
</gene>
<keyword evidence="14" id="KW-1185">Reference proteome</keyword>
<keyword evidence="8 10" id="KW-0299">Galactose metabolism</keyword>
<dbReference type="Pfam" id="PF01087">
    <property type="entry name" value="GalP_UDP_transf"/>
    <property type="match status" value="1"/>
</dbReference>
<dbReference type="GO" id="GO:0008108">
    <property type="term" value="F:UDP-glucose:hexose-1-phosphate uridylyltransferase activity"/>
    <property type="evidence" value="ECO:0007669"/>
    <property type="project" value="UniProtKB-EC"/>
</dbReference>
<dbReference type="NCBIfam" id="NF003629">
    <property type="entry name" value="PRK05270.1-2"/>
    <property type="match status" value="1"/>
</dbReference>
<comment type="pathway">
    <text evidence="3 10">Carbohydrate metabolism; galactose metabolism.</text>
</comment>
<evidence type="ECO:0000256" key="4">
    <source>
        <dbReference type="ARBA" id="ARBA00008706"/>
    </source>
</evidence>
<comment type="subcellular location">
    <subcellularLocation>
        <location evidence="2 10">Cytoplasm</location>
    </subcellularLocation>
</comment>
<evidence type="ECO:0000256" key="6">
    <source>
        <dbReference type="ARBA" id="ARBA00022679"/>
    </source>
</evidence>
<dbReference type="InterPro" id="IPR000766">
    <property type="entry name" value="GalP_uridyl_Trfase_II"/>
</dbReference>
<keyword evidence="9 10" id="KW-0119">Carbohydrate metabolism</keyword>
<evidence type="ECO:0000256" key="1">
    <source>
        <dbReference type="ARBA" id="ARBA00001107"/>
    </source>
</evidence>